<evidence type="ECO:0000259" key="7">
    <source>
        <dbReference type="PROSITE" id="PS51456"/>
    </source>
</evidence>
<keyword evidence="4" id="KW-0175">Coiled coil</keyword>
<dbReference type="AlphaFoldDB" id="A0AAD5MH48"/>
<dbReference type="GO" id="GO:0051015">
    <property type="term" value="F:actin filament binding"/>
    <property type="evidence" value="ECO:0007669"/>
    <property type="project" value="TreeGrafter"/>
</dbReference>
<dbReference type="Gene3D" id="1.10.10.820">
    <property type="match status" value="1"/>
</dbReference>
<gene>
    <name evidence="8" type="primary">MYO-5_1</name>
    <name evidence="8" type="ORF">KIN20_002764</name>
</gene>
<dbReference type="GO" id="GO:0005524">
    <property type="term" value="F:ATP binding"/>
    <property type="evidence" value="ECO:0007669"/>
    <property type="project" value="UniProtKB-KW"/>
</dbReference>
<keyword evidence="6" id="KW-0518">Myosin</keyword>
<keyword evidence="3" id="KW-0067">ATP-binding</keyword>
<dbReference type="Pfam" id="PF00063">
    <property type="entry name" value="Myosin_head"/>
    <property type="match status" value="1"/>
</dbReference>
<evidence type="ECO:0000256" key="3">
    <source>
        <dbReference type="ARBA" id="ARBA00022840"/>
    </source>
</evidence>
<proteinExistence type="inferred from homology"/>
<dbReference type="PANTHER" id="PTHR13140:SF857">
    <property type="entry name" value="MYOSIN-11"/>
    <property type="match status" value="1"/>
</dbReference>
<dbReference type="PROSITE" id="PS51456">
    <property type="entry name" value="MYOSIN_MOTOR"/>
    <property type="match status" value="1"/>
</dbReference>
<dbReference type="InterPro" id="IPR027417">
    <property type="entry name" value="P-loop_NTPase"/>
</dbReference>
<dbReference type="GO" id="GO:0016020">
    <property type="term" value="C:membrane"/>
    <property type="evidence" value="ECO:0007669"/>
    <property type="project" value="TreeGrafter"/>
</dbReference>
<dbReference type="EMBL" id="JAHQIW010000362">
    <property type="protein sequence ID" value="KAJ1347644.1"/>
    <property type="molecule type" value="Genomic_DNA"/>
</dbReference>
<evidence type="ECO:0000256" key="4">
    <source>
        <dbReference type="ARBA" id="ARBA00023054"/>
    </source>
</evidence>
<evidence type="ECO:0000313" key="9">
    <source>
        <dbReference type="Proteomes" id="UP001196413"/>
    </source>
</evidence>
<dbReference type="SUPFAM" id="SSF52540">
    <property type="entry name" value="P-loop containing nucleoside triphosphate hydrolases"/>
    <property type="match status" value="1"/>
</dbReference>
<dbReference type="Gene3D" id="1.20.120.720">
    <property type="entry name" value="Myosin VI head, motor domain, U50 subdomain"/>
    <property type="match status" value="1"/>
</dbReference>
<evidence type="ECO:0000256" key="1">
    <source>
        <dbReference type="ARBA" id="ARBA00008314"/>
    </source>
</evidence>
<evidence type="ECO:0000256" key="6">
    <source>
        <dbReference type="PROSITE-ProRule" id="PRU00782"/>
    </source>
</evidence>
<comment type="caution">
    <text evidence="6">Lacks conserved residue(s) required for the propagation of feature annotation.</text>
</comment>
<keyword evidence="9" id="KW-1185">Reference proteome</keyword>
<dbReference type="GO" id="GO:0016459">
    <property type="term" value="C:myosin complex"/>
    <property type="evidence" value="ECO:0007669"/>
    <property type="project" value="UniProtKB-KW"/>
</dbReference>
<organism evidence="8 9">
    <name type="scientific">Parelaphostrongylus tenuis</name>
    <name type="common">Meningeal worm</name>
    <dbReference type="NCBI Taxonomy" id="148309"/>
    <lineage>
        <taxon>Eukaryota</taxon>
        <taxon>Metazoa</taxon>
        <taxon>Ecdysozoa</taxon>
        <taxon>Nematoda</taxon>
        <taxon>Chromadorea</taxon>
        <taxon>Rhabditida</taxon>
        <taxon>Rhabditina</taxon>
        <taxon>Rhabditomorpha</taxon>
        <taxon>Strongyloidea</taxon>
        <taxon>Metastrongylidae</taxon>
        <taxon>Parelaphostrongylus</taxon>
    </lineage>
</organism>
<evidence type="ECO:0000313" key="8">
    <source>
        <dbReference type="EMBL" id="KAJ1347644.1"/>
    </source>
</evidence>
<keyword evidence="5 6" id="KW-0009">Actin-binding</keyword>
<dbReference type="InterPro" id="IPR001609">
    <property type="entry name" value="Myosin_head_motor_dom-like"/>
</dbReference>
<dbReference type="GO" id="GO:0005737">
    <property type="term" value="C:cytoplasm"/>
    <property type="evidence" value="ECO:0007669"/>
    <property type="project" value="TreeGrafter"/>
</dbReference>
<feature type="domain" description="Myosin motor" evidence="7">
    <location>
        <begin position="1"/>
        <end position="142"/>
    </location>
</feature>
<reference evidence="8" key="1">
    <citation type="submission" date="2021-06" db="EMBL/GenBank/DDBJ databases">
        <title>Parelaphostrongylus tenuis whole genome reference sequence.</title>
        <authorList>
            <person name="Garwood T.J."/>
            <person name="Larsen P.A."/>
            <person name="Fountain-Jones N.M."/>
            <person name="Garbe J.R."/>
            <person name="Macchietto M.G."/>
            <person name="Kania S.A."/>
            <person name="Gerhold R.W."/>
            <person name="Richards J.E."/>
            <person name="Wolf T.M."/>
        </authorList>
    </citation>
    <scope>NUCLEOTIDE SEQUENCE</scope>
    <source>
        <strain evidence="8">MNPRO001-30</strain>
        <tissue evidence="8">Meninges</tissue>
    </source>
</reference>
<evidence type="ECO:0000256" key="5">
    <source>
        <dbReference type="ARBA" id="ARBA00023203"/>
    </source>
</evidence>
<dbReference type="GO" id="GO:0007015">
    <property type="term" value="P:actin filament organization"/>
    <property type="evidence" value="ECO:0007669"/>
    <property type="project" value="TreeGrafter"/>
</dbReference>
<dbReference type="PANTHER" id="PTHR13140">
    <property type="entry name" value="MYOSIN"/>
    <property type="match status" value="1"/>
</dbReference>
<accession>A0AAD5MH48</accession>
<keyword evidence="6" id="KW-0505">Motor protein</keyword>
<protein>
    <submittedName>
        <fullName evidence="8">MYSc</fullName>
    </submittedName>
</protein>
<dbReference type="Proteomes" id="UP001196413">
    <property type="component" value="Unassembled WGS sequence"/>
</dbReference>
<dbReference type="GO" id="GO:0000146">
    <property type="term" value="F:microfilament motor activity"/>
    <property type="evidence" value="ECO:0007669"/>
    <property type="project" value="TreeGrafter"/>
</dbReference>
<comment type="caution">
    <text evidence="8">The sequence shown here is derived from an EMBL/GenBank/DDBJ whole genome shotgun (WGS) entry which is preliminary data.</text>
</comment>
<sequence length="142" mass="16041">MLDRPIKDYHFVAQAETTIDGVDDKEEMLITDEAFDIMKFSQKEKDDLFAITAGIMHMGELKMKQRPREEQAELENGKEGELACKLFHVDFEKFVGSLLKPRVKVGSEWVNKGQKSRTGELGIGCSCQGVVCSNVHMADKQM</sequence>
<keyword evidence="2" id="KW-0547">Nucleotide-binding</keyword>
<evidence type="ECO:0000256" key="2">
    <source>
        <dbReference type="ARBA" id="ARBA00022741"/>
    </source>
</evidence>
<comment type="similarity">
    <text evidence="1 6">Belongs to the TRAFAC class myosin-kinesin ATPase superfamily. Myosin family.</text>
</comment>
<name>A0AAD5MH48_PARTN</name>